<accession>A5CZM9</accession>
<proteinExistence type="predicted"/>
<gene>
    <name evidence="1" type="ordered locus">PTH_2374</name>
</gene>
<sequence length="38" mass="4299">MHHHGPEPCARLYAAENSRIRPSFSGTGNRVVMGRFCR</sequence>
<dbReference type="HOGENOM" id="CLU_3331275_0_0_9"/>
<dbReference type="KEGG" id="pth:PTH_2374"/>
<evidence type="ECO:0000313" key="1">
    <source>
        <dbReference type="EMBL" id="BAF60555.1"/>
    </source>
</evidence>
<protein>
    <submittedName>
        <fullName evidence="1">Uncharacterized protein</fullName>
    </submittedName>
</protein>
<dbReference type="EMBL" id="AP009389">
    <property type="protein sequence ID" value="BAF60555.1"/>
    <property type="molecule type" value="Genomic_DNA"/>
</dbReference>
<dbReference type="Proteomes" id="UP000006556">
    <property type="component" value="Chromosome"/>
</dbReference>
<organism evidence="1 2">
    <name type="scientific">Pelotomaculum thermopropionicum (strain DSM 13744 / JCM 10971 / SI)</name>
    <dbReference type="NCBI Taxonomy" id="370438"/>
    <lineage>
        <taxon>Bacteria</taxon>
        <taxon>Bacillati</taxon>
        <taxon>Bacillota</taxon>
        <taxon>Clostridia</taxon>
        <taxon>Eubacteriales</taxon>
        <taxon>Desulfotomaculaceae</taxon>
        <taxon>Pelotomaculum</taxon>
    </lineage>
</organism>
<dbReference type="AlphaFoldDB" id="A5CZM9"/>
<keyword evidence="2" id="KW-1185">Reference proteome</keyword>
<evidence type="ECO:0000313" key="2">
    <source>
        <dbReference type="Proteomes" id="UP000006556"/>
    </source>
</evidence>
<name>A5CZM9_PELTS</name>
<reference evidence="2" key="1">
    <citation type="journal article" date="2008" name="Genome Res.">
        <title>The genome of Pelotomaculum thermopropionicum reveals niche-associated evolution in anaerobic microbiota.</title>
        <authorList>
            <person name="Kosaka T."/>
            <person name="Kato S."/>
            <person name="Shimoyama T."/>
            <person name="Ishii S."/>
            <person name="Abe T."/>
            <person name="Watanabe K."/>
        </authorList>
    </citation>
    <scope>NUCLEOTIDE SEQUENCE [LARGE SCALE GENOMIC DNA]</scope>
    <source>
        <strain evidence="2">DSM 13744 / JCM 10971 / SI</strain>
    </source>
</reference>